<keyword evidence="3 8" id="KW-0479">Metal-binding</keyword>
<dbReference type="PROSITE" id="PS00905">
    <property type="entry name" value="GTP1_OBG"/>
    <property type="match status" value="1"/>
</dbReference>
<dbReference type="CDD" id="cd01898">
    <property type="entry name" value="Obg"/>
    <property type="match status" value="1"/>
</dbReference>
<dbReference type="PANTHER" id="PTHR11702:SF31">
    <property type="entry name" value="MITOCHONDRIAL RIBOSOME-ASSOCIATED GTPASE 2"/>
    <property type="match status" value="1"/>
</dbReference>
<dbReference type="InterPro" id="IPR027417">
    <property type="entry name" value="P-loop_NTPase"/>
</dbReference>
<keyword evidence="6 8" id="KW-0460">Magnesium</keyword>
<dbReference type="AlphaFoldDB" id="A0A7C2V7X9"/>
<keyword evidence="4 8" id="KW-0547">Nucleotide-binding</keyword>
<comment type="subunit">
    <text evidence="8">Monomer.</text>
</comment>
<feature type="binding site" evidence="8">
    <location>
        <position position="192"/>
    </location>
    <ligand>
        <name>Mg(2+)</name>
        <dbReference type="ChEBI" id="CHEBI:18420"/>
    </ligand>
</feature>
<dbReference type="Gene3D" id="2.70.210.12">
    <property type="entry name" value="GTP1/OBG domain"/>
    <property type="match status" value="1"/>
</dbReference>
<dbReference type="InterPro" id="IPR031167">
    <property type="entry name" value="G_OBG"/>
</dbReference>
<dbReference type="GO" id="GO:0043022">
    <property type="term" value="F:ribosome binding"/>
    <property type="evidence" value="ECO:0007669"/>
    <property type="project" value="UniProtKB-ARBA"/>
</dbReference>
<dbReference type="PANTHER" id="PTHR11702">
    <property type="entry name" value="DEVELOPMENTALLY REGULATED GTP-BINDING PROTEIN-RELATED"/>
    <property type="match status" value="1"/>
</dbReference>
<keyword evidence="2 8" id="KW-0963">Cytoplasm</keyword>
<dbReference type="InterPro" id="IPR005225">
    <property type="entry name" value="Small_GTP-bd"/>
</dbReference>
<evidence type="ECO:0000259" key="9">
    <source>
        <dbReference type="PROSITE" id="PS51710"/>
    </source>
</evidence>
<evidence type="ECO:0000256" key="7">
    <source>
        <dbReference type="ARBA" id="ARBA00023134"/>
    </source>
</evidence>
<feature type="binding site" evidence="8">
    <location>
        <begin position="212"/>
        <end position="215"/>
    </location>
    <ligand>
        <name>GTP</name>
        <dbReference type="ChEBI" id="CHEBI:37565"/>
    </ligand>
</feature>
<evidence type="ECO:0000256" key="8">
    <source>
        <dbReference type="HAMAP-Rule" id="MF_01454"/>
    </source>
</evidence>
<dbReference type="PROSITE" id="PS51710">
    <property type="entry name" value="G_OBG"/>
    <property type="match status" value="1"/>
</dbReference>
<dbReference type="InterPro" id="IPR006073">
    <property type="entry name" value="GTP-bd"/>
</dbReference>
<dbReference type="PROSITE" id="PS51883">
    <property type="entry name" value="OBG"/>
    <property type="match status" value="1"/>
</dbReference>
<dbReference type="GO" id="GO:0005525">
    <property type="term" value="F:GTP binding"/>
    <property type="evidence" value="ECO:0007669"/>
    <property type="project" value="UniProtKB-UniRule"/>
</dbReference>
<dbReference type="GO" id="GO:0005737">
    <property type="term" value="C:cytoplasm"/>
    <property type="evidence" value="ECO:0007669"/>
    <property type="project" value="UniProtKB-SubCell"/>
</dbReference>
<dbReference type="InterPro" id="IPR006074">
    <property type="entry name" value="GTP1-OBG_CS"/>
</dbReference>
<evidence type="ECO:0000256" key="3">
    <source>
        <dbReference type="ARBA" id="ARBA00022723"/>
    </source>
</evidence>
<keyword evidence="7 8" id="KW-0342">GTP-binding</keyword>
<dbReference type="NCBIfam" id="TIGR00231">
    <property type="entry name" value="small_GTP"/>
    <property type="match status" value="1"/>
</dbReference>
<dbReference type="GO" id="GO:0042254">
    <property type="term" value="P:ribosome biogenesis"/>
    <property type="evidence" value="ECO:0007669"/>
    <property type="project" value="UniProtKB-UniRule"/>
</dbReference>
<evidence type="ECO:0000256" key="4">
    <source>
        <dbReference type="ARBA" id="ARBA00022741"/>
    </source>
</evidence>
<evidence type="ECO:0000256" key="1">
    <source>
        <dbReference type="ARBA" id="ARBA00007699"/>
    </source>
</evidence>
<dbReference type="PRINTS" id="PR00326">
    <property type="entry name" value="GTP1OBG"/>
</dbReference>
<dbReference type="Pfam" id="PF01926">
    <property type="entry name" value="MMR_HSR1"/>
    <property type="match status" value="1"/>
</dbReference>
<dbReference type="HAMAP" id="MF_01454">
    <property type="entry name" value="GTPase_Obg"/>
    <property type="match status" value="1"/>
</dbReference>
<comment type="subcellular location">
    <subcellularLocation>
        <location evidence="8">Cytoplasm</location>
    </subcellularLocation>
</comment>
<dbReference type="FunFam" id="2.70.210.12:FF:000001">
    <property type="entry name" value="GTPase Obg"/>
    <property type="match status" value="1"/>
</dbReference>
<dbReference type="SUPFAM" id="SSF52540">
    <property type="entry name" value="P-loop containing nucleoside triphosphate hydrolases"/>
    <property type="match status" value="1"/>
</dbReference>
<dbReference type="EC" id="3.6.5.-" evidence="8"/>
<dbReference type="NCBIfam" id="NF008956">
    <property type="entry name" value="PRK12299.1"/>
    <property type="match status" value="1"/>
</dbReference>
<dbReference type="Pfam" id="PF01018">
    <property type="entry name" value="GTP1_OBG"/>
    <property type="match status" value="1"/>
</dbReference>
<evidence type="ECO:0000256" key="5">
    <source>
        <dbReference type="ARBA" id="ARBA00022801"/>
    </source>
</evidence>
<feature type="binding site" evidence="8">
    <location>
        <position position="172"/>
    </location>
    <ligand>
        <name>Mg(2+)</name>
        <dbReference type="ChEBI" id="CHEBI:18420"/>
    </ligand>
</feature>
<dbReference type="GO" id="GO:0000287">
    <property type="term" value="F:magnesium ion binding"/>
    <property type="evidence" value="ECO:0007669"/>
    <property type="project" value="InterPro"/>
</dbReference>
<feature type="binding site" evidence="8">
    <location>
        <begin position="165"/>
        <end position="172"/>
    </location>
    <ligand>
        <name>GTP</name>
        <dbReference type="ChEBI" id="CHEBI:37565"/>
    </ligand>
</feature>
<dbReference type="NCBIfam" id="TIGR02729">
    <property type="entry name" value="Obg_CgtA"/>
    <property type="match status" value="1"/>
</dbReference>
<dbReference type="EMBL" id="DSFP01000067">
    <property type="protein sequence ID" value="HEW46561.1"/>
    <property type="molecule type" value="Genomic_DNA"/>
</dbReference>
<organism evidence="11">
    <name type="scientific">Hydrogenobacter sp</name>
    <dbReference type="NCBI Taxonomy" id="2152829"/>
    <lineage>
        <taxon>Bacteria</taxon>
        <taxon>Pseudomonadati</taxon>
        <taxon>Aquificota</taxon>
        <taxon>Aquificia</taxon>
        <taxon>Aquificales</taxon>
        <taxon>Aquificaceae</taxon>
        <taxon>Hydrogenobacter</taxon>
    </lineage>
</organism>
<feature type="domain" description="Obg" evidence="10">
    <location>
        <begin position="1"/>
        <end position="158"/>
    </location>
</feature>
<accession>A0A7C2V7X9</accession>
<sequence>MFVDRVKIHVKAGDGGNGAVAFLREKYRPFGGPAGGDGGKGGDVILVATIRKHTLYDFKFQAHFKAQRGEHGKGKNQHGKDGEDLIIYVPVGTVVIDAESGKVLCDLVEDGQRCVVARGGRGGRGNARFATPTNQSPRYAEKGEKGEERWLILELKLIADVGLIGLPNAGKSTLISKLTKARPKIADYPFTTLSPVLGVMEVDDETQIVLADIPGLIEGASQGKGLGHEFLRHIERTKLLLHLIDISDTRSQDPIEAFEVVNREMESYSQDLMKKPQIVVGTKLDALSDRSYIEVLEKEFGKRGYTFIAISAITGENLDRLKYLIVEKVKEIKDEAFGKVQHIPKPPTASGDRAG</sequence>
<feature type="domain" description="OBG-type G" evidence="9">
    <location>
        <begin position="159"/>
        <end position="330"/>
    </location>
</feature>
<dbReference type="InterPro" id="IPR014100">
    <property type="entry name" value="GTP-bd_Obg/CgtA"/>
</dbReference>
<keyword evidence="5 8" id="KW-0378">Hydrolase</keyword>
<evidence type="ECO:0000259" key="10">
    <source>
        <dbReference type="PROSITE" id="PS51883"/>
    </source>
</evidence>
<proteinExistence type="inferred from homology"/>
<dbReference type="SUPFAM" id="SSF82051">
    <property type="entry name" value="Obg GTP-binding protein N-terminal domain"/>
    <property type="match status" value="1"/>
</dbReference>
<comment type="function">
    <text evidence="8">An essential GTPase which binds GTP, GDP and possibly (p)ppGpp with moderate affinity, with high nucleotide exchange rates and a fairly low GTP hydrolysis rate. Plays a role in control of the cell cycle, stress response, ribosome biogenesis and in those bacteria that undergo differentiation, in morphogenesis control.</text>
</comment>
<name>A0A7C2V7X9_9AQUI</name>
<evidence type="ECO:0000313" key="11">
    <source>
        <dbReference type="EMBL" id="HEW46561.1"/>
    </source>
</evidence>
<dbReference type="InterPro" id="IPR045086">
    <property type="entry name" value="OBG_GTPase"/>
</dbReference>
<feature type="binding site" evidence="8">
    <location>
        <begin position="282"/>
        <end position="285"/>
    </location>
    <ligand>
        <name>GTP</name>
        <dbReference type="ChEBI" id="CHEBI:37565"/>
    </ligand>
</feature>
<dbReference type="PIRSF" id="PIRSF002401">
    <property type="entry name" value="GTP_bd_Obg/CgtA"/>
    <property type="match status" value="1"/>
</dbReference>
<feature type="binding site" evidence="8">
    <location>
        <begin position="311"/>
        <end position="313"/>
    </location>
    <ligand>
        <name>GTP</name>
        <dbReference type="ChEBI" id="CHEBI:37565"/>
    </ligand>
</feature>
<dbReference type="Gene3D" id="3.40.50.300">
    <property type="entry name" value="P-loop containing nucleotide triphosphate hydrolases"/>
    <property type="match status" value="1"/>
</dbReference>
<dbReference type="InterPro" id="IPR036726">
    <property type="entry name" value="GTP1_OBG_dom_sf"/>
</dbReference>
<dbReference type="NCBIfam" id="NF008955">
    <property type="entry name" value="PRK12297.1"/>
    <property type="match status" value="1"/>
</dbReference>
<evidence type="ECO:0000256" key="6">
    <source>
        <dbReference type="ARBA" id="ARBA00022842"/>
    </source>
</evidence>
<feature type="binding site" evidence="8">
    <location>
        <begin position="190"/>
        <end position="194"/>
    </location>
    <ligand>
        <name>GTP</name>
        <dbReference type="ChEBI" id="CHEBI:37565"/>
    </ligand>
</feature>
<dbReference type="NCBIfam" id="NF008954">
    <property type="entry name" value="PRK12296.1"/>
    <property type="match status" value="1"/>
</dbReference>
<gene>
    <name evidence="11" type="primary">obgE</name>
    <name evidence="8" type="synonym">obg</name>
    <name evidence="11" type="ORF">ENO47_07860</name>
</gene>
<reference evidence="11" key="1">
    <citation type="journal article" date="2020" name="mSystems">
        <title>Genome- and Community-Level Interaction Insights into Carbon Utilization and Element Cycling Functions of Hydrothermarchaeota in Hydrothermal Sediment.</title>
        <authorList>
            <person name="Zhou Z."/>
            <person name="Liu Y."/>
            <person name="Xu W."/>
            <person name="Pan J."/>
            <person name="Luo Z.H."/>
            <person name="Li M."/>
        </authorList>
    </citation>
    <scope>NUCLEOTIDE SEQUENCE [LARGE SCALE GENOMIC DNA]</scope>
    <source>
        <strain evidence="11">SpSt-132</strain>
    </source>
</reference>
<dbReference type="GO" id="GO:0003924">
    <property type="term" value="F:GTPase activity"/>
    <property type="evidence" value="ECO:0007669"/>
    <property type="project" value="UniProtKB-UniRule"/>
</dbReference>
<dbReference type="InterPro" id="IPR006169">
    <property type="entry name" value="GTP1_OBG_dom"/>
</dbReference>
<comment type="cofactor">
    <cofactor evidence="8">
        <name>Mg(2+)</name>
        <dbReference type="ChEBI" id="CHEBI:18420"/>
    </cofactor>
</comment>
<comment type="caution">
    <text evidence="11">The sequence shown here is derived from an EMBL/GenBank/DDBJ whole genome shotgun (WGS) entry which is preliminary data.</text>
</comment>
<evidence type="ECO:0000256" key="2">
    <source>
        <dbReference type="ARBA" id="ARBA00022490"/>
    </source>
</evidence>
<protein>
    <recommendedName>
        <fullName evidence="8">GTPase Obg</fullName>
        <ecNumber evidence="8">3.6.5.-</ecNumber>
    </recommendedName>
    <alternativeName>
        <fullName evidence="8">GTP-binding protein Obg</fullName>
    </alternativeName>
</protein>
<comment type="similarity">
    <text evidence="1 8">Belongs to the TRAFAC class OBG-HflX-like GTPase superfamily. OBG GTPase family.</text>
</comment>